<dbReference type="EMBL" id="BMOE01000015">
    <property type="protein sequence ID" value="GGJ85847.1"/>
    <property type="molecule type" value="Genomic_DNA"/>
</dbReference>
<name>A0A917PNU6_9DEIO</name>
<accession>A0A917PNU6</accession>
<dbReference type="AlphaFoldDB" id="A0A917PNU6"/>
<gene>
    <name evidence="1" type="ORF">GCM10008939_32170</name>
</gene>
<dbReference type="RefSeq" id="WP_188964332.1">
    <property type="nucleotide sequence ID" value="NZ_BMOE01000015.1"/>
</dbReference>
<sequence length="227" mass="25579">MLLSVDWDAWSGCAEYVFDAPIWGTPDREHDRVRRWQERAERRGGPGAGWDALQDDYPLYPGWEALRAYAGVPAFVTLSHAQAREWLHLYPGRDVLNVDSHHDLYSSSGDPARWRPGNWAGLALHADLIGTYTARYPEWHEGLLVTEGHDLDRTRAEVHAALPAPLHDRVRLERRPDLPPARDVEAVLLVQSPSWSSPAHDRSFLDLARTLNAAPLGTPPIDRSARP</sequence>
<comment type="caution">
    <text evidence="1">The sequence shown here is derived from an EMBL/GenBank/DDBJ whole genome shotgun (WGS) entry which is preliminary data.</text>
</comment>
<keyword evidence="2" id="KW-1185">Reference proteome</keyword>
<reference evidence="1" key="2">
    <citation type="submission" date="2020-09" db="EMBL/GenBank/DDBJ databases">
        <authorList>
            <person name="Sun Q."/>
            <person name="Ohkuma M."/>
        </authorList>
    </citation>
    <scope>NUCLEOTIDE SEQUENCE</scope>
    <source>
        <strain evidence="1">JCM 14371</strain>
    </source>
</reference>
<proteinExistence type="predicted"/>
<protein>
    <submittedName>
        <fullName evidence="1">Uncharacterized protein</fullName>
    </submittedName>
</protein>
<evidence type="ECO:0000313" key="1">
    <source>
        <dbReference type="EMBL" id="GGJ85847.1"/>
    </source>
</evidence>
<dbReference type="Proteomes" id="UP000635726">
    <property type="component" value="Unassembled WGS sequence"/>
</dbReference>
<evidence type="ECO:0000313" key="2">
    <source>
        <dbReference type="Proteomes" id="UP000635726"/>
    </source>
</evidence>
<organism evidence="1 2">
    <name type="scientific">Deinococcus aquiradiocola</name>
    <dbReference type="NCBI Taxonomy" id="393059"/>
    <lineage>
        <taxon>Bacteria</taxon>
        <taxon>Thermotogati</taxon>
        <taxon>Deinococcota</taxon>
        <taxon>Deinococci</taxon>
        <taxon>Deinococcales</taxon>
        <taxon>Deinococcaceae</taxon>
        <taxon>Deinococcus</taxon>
    </lineage>
</organism>
<reference evidence="1" key="1">
    <citation type="journal article" date="2014" name="Int. J. Syst. Evol. Microbiol.">
        <title>Complete genome sequence of Corynebacterium casei LMG S-19264T (=DSM 44701T), isolated from a smear-ripened cheese.</title>
        <authorList>
            <consortium name="US DOE Joint Genome Institute (JGI-PGF)"/>
            <person name="Walter F."/>
            <person name="Albersmeier A."/>
            <person name="Kalinowski J."/>
            <person name="Ruckert C."/>
        </authorList>
    </citation>
    <scope>NUCLEOTIDE SEQUENCE</scope>
    <source>
        <strain evidence="1">JCM 14371</strain>
    </source>
</reference>